<proteinExistence type="predicted"/>
<dbReference type="InterPro" id="IPR025668">
    <property type="entry name" value="Tnp_DDE_dom"/>
</dbReference>
<dbReference type="RefSeq" id="WP_172693965.1">
    <property type="nucleotide sequence ID" value="NZ_MH733010.1"/>
</dbReference>
<protein>
    <submittedName>
        <fullName evidence="2">Transposase DDE domain protein</fullName>
    </submittedName>
</protein>
<reference evidence="2" key="1">
    <citation type="submission" date="2018-08" db="EMBL/GenBank/DDBJ databases">
        <authorList>
            <person name="Mu J.-J."/>
            <person name="Lin Y.-C."/>
        </authorList>
    </citation>
    <scope>NUCLEOTIDE SEQUENCE</scope>
    <source>
        <strain evidence="2">KP14812</strain>
        <plasmid evidence="2">pKP14812-MCR-1</plasmid>
    </source>
</reference>
<dbReference type="InterPro" id="IPR047960">
    <property type="entry name" value="Transpos_IS1380"/>
</dbReference>
<name>A0A385G0H8_KLEPN</name>
<dbReference type="Pfam" id="PF13701">
    <property type="entry name" value="DDE_Tnp_1_4"/>
    <property type="match status" value="1"/>
</dbReference>
<accession>A0A385G0H8</accession>
<feature type="domain" description="Transposase DDE" evidence="1">
    <location>
        <begin position="19"/>
        <end position="434"/>
    </location>
</feature>
<dbReference type="InterPro" id="IPR012337">
    <property type="entry name" value="RNaseH-like_sf"/>
</dbReference>
<dbReference type="NCBIfam" id="NF033539">
    <property type="entry name" value="transpos_IS1380"/>
    <property type="match status" value="1"/>
</dbReference>
<sequence length="435" mass="50429">MKFTSKNRCTWFDNSRINKIDFKAKNLTSNAGLFLLLENAKSNGIFDFIENDLVFDNDSTNKIKMNHIKTMLCGHFIGIDKLERLKLLQNDPLVNEFDISVKEPETVSRFLGNFNFKTTQMFRDINFKVFKKLLTKSKLTSITIDIDSSVINVEGHQEGASKGYNPKKLGNRCYNIQFAFCDELKAYVTGFVRSGNTYTANGAAEMIKEIVANIKSDDLEILFRMDSGYFDEKIIETIESLGCKYLIKAKSYSTLTSQATNSSIVFVKGEEGRETTELYTKLVKWEKDRRFVVSRVLKPEKERAQLSLLEGSEYDYFFFVTNTTLLSEKVVIYYEKRGNAENYIKEAKYDMAVGHLLLKSFWANEAVFQMMMLSYNLFLLFKFDSLDSSEYRQQIKTFRLKYVFLAAKIIKTARYVIMKLSENYPYKGVYEKCLV</sequence>
<keyword evidence="2" id="KW-0614">Plasmid</keyword>
<dbReference type="EMBL" id="MH733010">
    <property type="protein sequence ID" value="AXV47408.1"/>
    <property type="molecule type" value="Genomic_DNA"/>
</dbReference>
<evidence type="ECO:0000259" key="1">
    <source>
        <dbReference type="Pfam" id="PF13701"/>
    </source>
</evidence>
<dbReference type="SUPFAM" id="SSF53098">
    <property type="entry name" value="Ribonuclease H-like"/>
    <property type="match status" value="1"/>
</dbReference>
<dbReference type="AlphaFoldDB" id="A0A385G0H8"/>
<evidence type="ECO:0000313" key="2">
    <source>
        <dbReference type="EMBL" id="AXV47408.1"/>
    </source>
</evidence>
<geneLocation type="plasmid" evidence="2">
    <name>pKP14812-MCR-1</name>
</geneLocation>
<organism evidence="2">
    <name type="scientific">Klebsiella pneumoniae</name>
    <dbReference type="NCBI Taxonomy" id="573"/>
    <lineage>
        <taxon>Bacteria</taxon>
        <taxon>Pseudomonadati</taxon>
        <taxon>Pseudomonadota</taxon>
        <taxon>Gammaproteobacteria</taxon>
        <taxon>Enterobacterales</taxon>
        <taxon>Enterobacteriaceae</taxon>
        <taxon>Klebsiella/Raoultella group</taxon>
        <taxon>Klebsiella</taxon>
        <taxon>Klebsiella pneumoniae complex</taxon>
    </lineage>
</organism>